<feature type="domain" description="Glycosyl transferase family 1" evidence="1">
    <location>
        <begin position="198"/>
        <end position="291"/>
    </location>
</feature>
<proteinExistence type="predicted"/>
<dbReference type="InterPro" id="IPR001296">
    <property type="entry name" value="Glyco_trans_1"/>
</dbReference>
<dbReference type="AlphaFoldDB" id="A0A0F9B3U1"/>
<protein>
    <recommendedName>
        <fullName evidence="1">Glycosyl transferase family 1 domain-containing protein</fullName>
    </recommendedName>
</protein>
<dbReference type="SUPFAM" id="SSF53756">
    <property type="entry name" value="UDP-Glycosyltransferase/glycogen phosphorylase"/>
    <property type="match status" value="1"/>
</dbReference>
<organism evidence="2">
    <name type="scientific">marine sediment metagenome</name>
    <dbReference type="NCBI Taxonomy" id="412755"/>
    <lineage>
        <taxon>unclassified sequences</taxon>
        <taxon>metagenomes</taxon>
        <taxon>ecological metagenomes</taxon>
    </lineage>
</organism>
<comment type="caution">
    <text evidence="2">The sequence shown here is derived from an EMBL/GenBank/DDBJ whole genome shotgun (WGS) entry which is preliminary data.</text>
</comment>
<dbReference type="EMBL" id="LAZR01054118">
    <property type="protein sequence ID" value="KKK79241.1"/>
    <property type="molecule type" value="Genomic_DNA"/>
</dbReference>
<dbReference type="Pfam" id="PF00534">
    <property type="entry name" value="Glycos_transf_1"/>
    <property type="match status" value="1"/>
</dbReference>
<reference evidence="2" key="1">
    <citation type="journal article" date="2015" name="Nature">
        <title>Complex archaea that bridge the gap between prokaryotes and eukaryotes.</title>
        <authorList>
            <person name="Spang A."/>
            <person name="Saw J.H."/>
            <person name="Jorgensen S.L."/>
            <person name="Zaremba-Niedzwiedzka K."/>
            <person name="Martijn J."/>
            <person name="Lind A.E."/>
            <person name="van Eijk R."/>
            <person name="Schleper C."/>
            <person name="Guy L."/>
            <person name="Ettema T.J."/>
        </authorList>
    </citation>
    <scope>NUCLEOTIDE SEQUENCE</scope>
</reference>
<dbReference type="Gene3D" id="3.40.50.2000">
    <property type="entry name" value="Glycogen Phosphorylase B"/>
    <property type="match status" value="1"/>
</dbReference>
<evidence type="ECO:0000259" key="1">
    <source>
        <dbReference type="Pfam" id="PF00534"/>
    </source>
</evidence>
<evidence type="ECO:0000313" key="2">
    <source>
        <dbReference type="EMBL" id="KKK79241.1"/>
    </source>
</evidence>
<name>A0A0F9B3U1_9ZZZZ</name>
<sequence length="291" mass="33004">MSLKVLFITRPTVFTGPGGDTIQLQKTKEYLEKLDVYVDIADSSAPSLEGYDLVHFFNLRNPQDLIFNVRRVKSAGLPSALSTIWGSYNECDRKTRTGFQGWVANNISEYKVEYLKSIARMVTNLNFHKEMIPYILKGHYNCQKEIASSVDILLPNSPTELVRVREDMKIYDAKGLSVANAVDLKIFDYKNINVNKYKKYEGCLLSAARIEIRKCQLDLIRAVKDTPYLLVIVGKPSPNSHGYYEQCLKEAGDNVVFINHVSHEDLAELYKVARAHALVSWMETPGLSSLE</sequence>
<accession>A0A0F9B3U1</accession>
<gene>
    <name evidence="2" type="ORF">LCGC14_2835490</name>
</gene>
<feature type="non-terminal residue" evidence="2">
    <location>
        <position position="291"/>
    </location>
</feature>
<dbReference type="GO" id="GO:0016757">
    <property type="term" value="F:glycosyltransferase activity"/>
    <property type="evidence" value="ECO:0007669"/>
    <property type="project" value="InterPro"/>
</dbReference>